<sequence length="196" mass="21281">MPMRGAYRRLVCALALAAWPALGAAQNAIPSDSLATPVARSQIAVIEQERLFLQTRFGKAMQASTDSARKALQAENQRLEANLEAEERKLTDQRPTMPADQFRPLAEAFDEKVKGIRQAQDTKARELARRAEEDRARFVETAAPILAALMSELGAVVLIDKSVAVLSMDSIDVTDEAIAKIDAVLGDGQDAKAPQP</sequence>
<dbReference type="InterPro" id="IPR005632">
    <property type="entry name" value="Chaperone_Skp"/>
</dbReference>
<evidence type="ECO:0000256" key="4">
    <source>
        <dbReference type="SAM" id="SignalP"/>
    </source>
</evidence>
<dbReference type="GO" id="GO:0051082">
    <property type="term" value="F:unfolded protein binding"/>
    <property type="evidence" value="ECO:0007669"/>
    <property type="project" value="InterPro"/>
</dbReference>
<comment type="similarity">
    <text evidence="1">Belongs to the Skp family.</text>
</comment>
<evidence type="ECO:0000313" key="6">
    <source>
        <dbReference type="Proteomes" id="UP000598196"/>
    </source>
</evidence>
<dbReference type="SMART" id="SM00935">
    <property type="entry name" value="OmpH"/>
    <property type="match status" value="1"/>
</dbReference>
<dbReference type="Pfam" id="PF03938">
    <property type="entry name" value="OmpH"/>
    <property type="match status" value="1"/>
</dbReference>
<comment type="caution">
    <text evidence="5">The sequence shown here is derived from an EMBL/GenBank/DDBJ whole genome shotgun (WGS) entry which is preliminary data.</text>
</comment>
<evidence type="ECO:0000256" key="3">
    <source>
        <dbReference type="SAM" id="Coils"/>
    </source>
</evidence>
<dbReference type="Gene3D" id="3.30.910.20">
    <property type="entry name" value="Skp domain"/>
    <property type="match status" value="1"/>
</dbReference>
<gene>
    <name evidence="5" type="ORF">GCM10010991_06670</name>
</gene>
<dbReference type="GO" id="GO:0050821">
    <property type="term" value="P:protein stabilization"/>
    <property type="evidence" value="ECO:0007669"/>
    <property type="project" value="TreeGrafter"/>
</dbReference>
<keyword evidence="2 4" id="KW-0732">Signal</keyword>
<feature type="chain" id="PRO_5037218274" description="Periplasmic chaperone for outer membrane proteins Skp" evidence="4">
    <location>
        <begin position="24"/>
        <end position="196"/>
    </location>
</feature>
<reference evidence="5 6" key="1">
    <citation type="journal article" date="2014" name="Int. J. Syst. Evol. Microbiol.">
        <title>Complete genome sequence of Corynebacterium casei LMG S-19264T (=DSM 44701T), isolated from a smear-ripened cheese.</title>
        <authorList>
            <consortium name="US DOE Joint Genome Institute (JGI-PGF)"/>
            <person name="Walter F."/>
            <person name="Albersmeier A."/>
            <person name="Kalinowski J."/>
            <person name="Ruckert C."/>
        </authorList>
    </citation>
    <scope>NUCLEOTIDE SEQUENCE [LARGE SCALE GENOMIC DNA]</scope>
    <source>
        <strain evidence="5 6">CGMCC 1.7029</strain>
    </source>
</reference>
<name>A0A917YJR9_9RHOB</name>
<protein>
    <recommendedName>
        <fullName evidence="7">Periplasmic chaperone for outer membrane proteins Skp</fullName>
    </recommendedName>
</protein>
<keyword evidence="3" id="KW-0175">Coiled coil</keyword>
<dbReference type="AlphaFoldDB" id="A0A917YJR9"/>
<feature type="coiled-coil region" evidence="3">
    <location>
        <begin position="62"/>
        <end position="89"/>
    </location>
</feature>
<dbReference type="EMBL" id="BMLP01000001">
    <property type="protein sequence ID" value="GGO26174.1"/>
    <property type="molecule type" value="Genomic_DNA"/>
</dbReference>
<dbReference type="PANTHER" id="PTHR35089:SF1">
    <property type="entry name" value="CHAPERONE PROTEIN SKP"/>
    <property type="match status" value="1"/>
</dbReference>
<dbReference type="Proteomes" id="UP000598196">
    <property type="component" value="Unassembled WGS sequence"/>
</dbReference>
<organism evidence="5 6">
    <name type="scientific">Gemmobacter aquaticus</name>
    <dbReference type="NCBI Taxonomy" id="490185"/>
    <lineage>
        <taxon>Bacteria</taxon>
        <taxon>Pseudomonadati</taxon>
        <taxon>Pseudomonadota</taxon>
        <taxon>Alphaproteobacteria</taxon>
        <taxon>Rhodobacterales</taxon>
        <taxon>Paracoccaceae</taxon>
        <taxon>Gemmobacter</taxon>
    </lineage>
</organism>
<evidence type="ECO:0000256" key="1">
    <source>
        <dbReference type="ARBA" id="ARBA00009091"/>
    </source>
</evidence>
<evidence type="ECO:0008006" key="7">
    <source>
        <dbReference type="Google" id="ProtNLM"/>
    </source>
</evidence>
<dbReference type="InterPro" id="IPR024930">
    <property type="entry name" value="Skp_dom_sf"/>
</dbReference>
<proteinExistence type="inferred from homology"/>
<keyword evidence="6" id="KW-1185">Reference proteome</keyword>
<evidence type="ECO:0000256" key="2">
    <source>
        <dbReference type="ARBA" id="ARBA00022729"/>
    </source>
</evidence>
<dbReference type="PANTHER" id="PTHR35089">
    <property type="entry name" value="CHAPERONE PROTEIN SKP"/>
    <property type="match status" value="1"/>
</dbReference>
<dbReference type="GO" id="GO:0005829">
    <property type="term" value="C:cytosol"/>
    <property type="evidence" value="ECO:0007669"/>
    <property type="project" value="TreeGrafter"/>
</dbReference>
<feature type="signal peptide" evidence="4">
    <location>
        <begin position="1"/>
        <end position="23"/>
    </location>
</feature>
<evidence type="ECO:0000313" key="5">
    <source>
        <dbReference type="EMBL" id="GGO26174.1"/>
    </source>
</evidence>
<dbReference type="SUPFAM" id="SSF111384">
    <property type="entry name" value="OmpH-like"/>
    <property type="match status" value="1"/>
</dbReference>
<accession>A0A917YJR9</accession>